<keyword evidence="3" id="KW-1185">Reference proteome</keyword>
<feature type="chain" id="PRO_5047194743" evidence="1">
    <location>
        <begin position="19"/>
        <end position="471"/>
    </location>
</feature>
<dbReference type="Gene3D" id="2.40.10.120">
    <property type="match status" value="1"/>
</dbReference>
<dbReference type="PANTHER" id="PTHR43019">
    <property type="entry name" value="SERINE ENDOPROTEASE DEGS"/>
    <property type="match status" value="1"/>
</dbReference>
<keyword evidence="1" id="KW-0732">Signal</keyword>
<keyword evidence="2" id="KW-0378">Hydrolase</keyword>
<dbReference type="RefSeq" id="WP_269039971.1">
    <property type="nucleotide sequence ID" value="NZ_CP114040.1"/>
</dbReference>
<dbReference type="PRINTS" id="PR00834">
    <property type="entry name" value="PROTEASES2C"/>
</dbReference>
<reference evidence="2" key="1">
    <citation type="submission" date="2022-11" db="EMBL/GenBank/DDBJ databases">
        <title>Minimal conservation of predation-associated metabolite biosynthetic gene clusters underscores biosynthetic potential of Myxococcota including descriptions for ten novel species: Archangium lansinium sp. nov., Myxococcus landrumus sp. nov., Nannocystis bai.</title>
        <authorList>
            <person name="Ahearne A."/>
            <person name="Stevens C."/>
            <person name="Dowd S."/>
        </authorList>
    </citation>
    <scope>NUCLEOTIDE SEQUENCE</scope>
    <source>
        <strain evidence="2">Fl3</strain>
    </source>
</reference>
<protein>
    <submittedName>
        <fullName evidence="2">Serine protease</fullName>
    </submittedName>
</protein>
<feature type="signal peptide" evidence="1">
    <location>
        <begin position="1"/>
        <end position="18"/>
    </location>
</feature>
<dbReference type="PANTHER" id="PTHR43019:SF23">
    <property type="entry name" value="PROTEASE DO-LIKE 5, CHLOROPLASTIC"/>
    <property type="match status" value="1"/>
</dbReference>
<dbReference type="EMBL" id="CP114040">
    <property type="protein sequence ID" value="WAS97604.1"/>
    <property type="molecule type" value="Genomic_DNA"/>
</dbReference>
<dbReference type="Proteomes" id="UP001164459">
    <property type="component" value="Chromosome"/>
</dbReference>
<dbReference type="InterPro" id="IPR009003">
    <property type="entry name" value="Peptidase_S1_PA"/>
</dbReference>
<keyword evidence="2" id="KW-0645">Protease</keyword>
<dbReference type="GO" id="GO:0006508">
    <property type="term" value="P:proteolysis"/>
    <property type="evidence" value="ECO:0007669"/>
    <property type="project" value="UniProtKB-KW"/>
</dbReference>
<dbReference type="SUPFAM" id="SSF50494">
    <property type="entry name" value="Trypsin-like serine proteases"/>
    <property type="match status" value="1"/>
</dbReference>
<evidence type="ECO:0000313" key="3">
    <source>
        <dbReference type="Proteomes" id="UP001164459"/>
    </source>
</evidence>
<evidence type="ECO:0000313" key="2">
    <source>
        <dbReference type="EMBL" id="WAS97604.1"/>
    </source>
</evidence>
<dbReference type="InterPro" id="IPR001940">
    <property type="entry name" value="Peptidase_S1C"/>
</dbReference>
<gene>
    <name evidence="2" type="ORF">O0S08_15780</name>
</gene>
<dbReference type="PROSITE" id="PS51257">
    <property type="entry name" value="PROKAR_LIPOPROTEIN"/>
    <property type="match status" value="1"/>
</dbReference>
<proteinExistence type="predicted"/>
<accession>A0ABY7HE98</accession>
<sequence>MPAALRILSLCAALVALGCASRPIGDVTLERGKSGRALEDLALAQKGAAAVAVVSTDVGRGLAFVVDPDGYLITNRHVIEDADHIEDVSFPALRPPRSFAAVRIVYIDPSRDLALIKLDVDAPLPSLPLATVGSTPIEDYLHQKDHVLLLARPSEDDGAGEGGKRPTGFVARTGNVRELEVYNQAVGPGAFFELSQAVRRGQSGGPVLDRFGRVVGVVSWTWKHRVGGYAIPITEAAQMLNERPAMDTPAEQSARAAERARGFLKALDGGDLEIARRMMSPTYSRKIRQRTMTTIAEQLPGDGRAAVQQFVAALEDIVDSEPADAEELPFSKVQDVVLRTGTRGFMEALGVEGALSKDQVISFFFEFAQAYVGARYFAESDPDTAMNAAMMRLQTVDAARTFAFAEATGRFKRGAHLQVERLEIVPGAYAPHAVVTLRNSDTDGRQPATLVMQMRLEWGDWYVAELQTAGG</sequence>
<name>A0ABY7HE98_9BACT</name>
<dbReference type="GO" id="GO:0008233">
    <property type="term" value="F:peptidase activity"/>
    <property type="evidence" value="ECO:0007669"/>
    <property type="project" value="UniProtKB-KW"/>
</dbReference>
<organism evidence="2 3">
    <name type="scientific">Nannocystis punicea</name>
    <dbReference type="NCBI Taxonomy" id="2995304"/>
    <lineage>
        <taxon>Bacteria</taxon>
        <taxon>Pseudomonadati</taxon>
        <taxon>Myxococcota</taxon>
        <taxon>Polyangia</taxon>
        <taxon>Nannocystales</taxon>
        <taxon>Nannocystaceae</taxon>
        <taxon>Nannocystis</taxon>
    </lineage>
</organism>
<evidence type="ECO:0000256" key="1">
    <source>
        <dbReference type="SAM" id="SignalP"/>
    </source>
</evidence>
<dbReference type="Pfam" id="PF13365">
    <property type="entry name" value="Trypsin_2"/>
    <property type="match status" value="1"/>
</dbReference>